<evidence type="ECO:0000313" key="1">
    <source>
        <dbReference type="EMBL" id="KAJ5608445.1"/>
    </source>
</evidence>
<keyword evidence="2" id="KW-1185">Reference proteome</keyword>
<dbReference type="RefSeq" id="XP_056755869.1">
    <property type="nucleotide sequence ID" value="XM_056896121.1"/>
</dbReference>
<dbReference type="EMBL" id="JAQJAE010000002">
    <property type="protein sequence ID" value="KAJ5608445.1"/>
    <property type="molecule type" value="Genomic_DNA"/>
</dbReference>
<dbReference type="Gene3D" id="3.10.129.10">
    <property type="entry name" value="Hotdog Thioesterase"/>
    <property type="match status" value="1"/>
</dbReference>
<sequence length="135" mass="14885">MASAANPLLQRLLEGYRPAFRAHPSGKEASASFALSPQQQMCYYERKLFSRNLIFLLDRTLADCCLSVVTAYLNATFLHAVPPDASIHLRVWPKKVDGRKVYLADSQGELLDAVHAHALIVEPKPGQPGTPGDTR</sequence>
<dbReference type="SUPFAM" id="SSF54637">
    <property type="entry name" value="Thioesterase/thiol ester dehydrase-isomerase"/>
    <property type="match status" value="1"/>
</dbReference>
<comment type="caution">
    <text evidence="1">The sequence shown here is derived from an EMBL/GenBank/DDBJ whole genome shotgun (WGS) entry which is preliminary data.</text>
</comment>
<dbReference type="CDD" id="cd03440">
    <property type="entry name" value="hot_dog"/>
    <property type="match status" value="1"/>
</dbReference>
<dbReference type="AlphaFoldDB" id="A0AAD6H6Q4"/>
<evidence type="ECO:0000313" key="2">
    <source>
        <dbReference type="Proteomes" id="UP001213799"/>
    </source>
</evidence>
<organism evidence="1 2">
    <name type="scientific">Penicillium hordei</name>
    <dbReference type="NCBI Taxonomy" id="40994"/>
    <lineage>
        <taxon>Eukaryota</taxon>
        <taxon>Fungi</taxon>
        <taxon>Dikarya</taxon>
        <taxon>Ascomycota</taxon>
        <taxon>Pezizomycotina</taxon>
        <taxon>Eurotiomycetes</taxon>
        <taxon>Eurotiomycetidae</taxon>
        <taxon>Eurotiales</taxon>
        <taxon>Aspergillaceae</taxon>
        <taxon>Penicillium</taxon>
    </lineage>
</organism>
<reference evidence="1" key="2">
    <citation type="submission" date="2023-01" db="EMBL/GenBank/DDBJ databases">
        <authorList>
            <person name="Petersen C."/>
        </authorList>
    </citation>
    <scope>NUCLEOTIDE SEQUENCE</scope>
    <source>
        <strain evidence="1">IBT 12815</strain>
    </source>
</reference>
<protein>
    <submittedName>
        <fullName evidence="1">Uncharacterized protein</fullName>
    </submittedName>
</protein>
<proteinExistence type="predicted"/>
<name>A0AAD6H6Q4_9EURO</name>
<accession>A0AAD6H6Q4</accession>
<dbReference type="GeneID" id="81586363"/>
<dbReference type="InterPro" id="IPR029069">
    <property type="entry name" value="HotDog_dom_sf"/>
</dbReference>
<reference evidence="1" key="1">
    <citation type="journal article" date="2023" name="IMA Fungus">
        <title>Comparative genomic study of the Penicillium genus elucidates a diverse pangenome and 15 lateral gene transfer events.</title>
        <authorList>
            <person name="Petersen C."/>
            <person name="Sorensen T."/>
            <person name="Nielsen M.R."/>
            <person name="Sondergaard T.E."/>
            <person name="Sorensen J.L."/>
            <person name="Fitzpatrick D.A."/>
            <person name="Frisvad J.C."/>
            <person name="Nielsen K.L."/>
        </authorList>
    </citation>
    <scope>NUCLEOTIDE SEQUENCE</scope>
    <source>
        <strain evidence="1">IBT 12815</strain>
    </source>
</reference>
<dbReference type="Proteomes" id="UP001213799">
    <property type="component" value="Unassembled WGS sequence"/>
</dbReference>
<gene>
    <name evidence="1" type="ORF">N7537_005064</name>
</gene>